<accession>A0ABU7LSN6</accession>
<sequence>MATIFMIEDEWHAELHGEFKSRAAAMAELERWSEIPWDQPPNVAPCSSWESCGRCYFLAEYDTSFEPWQELSRESVLEIDAQGVRWTSA</sequence>
<reference evidence="1 2" key="1">
    <citation type="submission" date="2024-01" db="EMBL/GenBank/DDBJ databases">
        <title>Hyphobacterium bacterium isolated from marine sediment.</title>
        <authorList>
            <person name="Zhao S."/>
        </authorList>
    </citation>
    <scope>NUCLEOTIDE SEQUENCE [LARGE SCALE GENOMIC DNA]</scope>
    <source>
        <strain evidence="2">HN65</strain>
    </source>
</reference>
<keyword evidence="2" id="KW-1185">Reference proteome</keyword>
<evidence type="ECO:0008006" key="3">
    <source>
        <dbReference type="Google" id="ProtNLM"/>
    </source>
</evidence>
<evidence type="ECO:0000313" key="2">
    <source>
        <dbReference type="Proteomes" id="UP001354971"/>
    </source>
</evidence>
<organism evidence="1 2">
    <name type="scientific">Hyphobacterium lacteum</name>
    <dbReference type="NCBI Taxonomy" id="3116575"/>
    <lineage>
        <taxon>Bacteria</taxon>
        <taxon>Pseudomonadati</taxon>
        <taxon>Pseudomonadota</taxon>
        <taxon>Alphaproteobacteria</taxon>
        <taxon>Maricaulales</taxon>
        <taxon>Maricaulaceae</taxon>
        <taxon>Hyphobacterium</taxon>
    </lineage>
</organism>
<dbReference type="EMBL" id="JAZDRP010000007">
    <property type="protein sequence ID" value="MEE2526932.1"/>
    <property type="molecule type" value="Genomic_DNA"/>
</dbReference>
<evidence type="ECO:0000313" key="1">
    <source>
        <dbReference type="EMBL" id="MEE2526932.1"/>
    </source>
</evidence>
<comment type="caution">
    <text evidence="1">The sequence shown here is derived from an EMBL/GenBank/DDBJ whole genome shotgun (WGS) entry which is preliminary data.</text>
</comment>
<dbReference type="RefSeq" id="WP_330199596.1">
    <property type="nucleotide sequence ID" value="NZ_JAZDRP010000007.1"/>
</dbReference>
<gene>
    <name evidence="1" type="ORF">V0U79_11165</name>
</gene>
<protein>
    <recommendedName>
        <fullName evidence="3">Oxidoreductase-like domain-containing protein</fullName>
    </recommendedName>
</protein>
<proteinExistence type="predicted"/>
<name>A0ABU7LSN6_9PROT</name>
<dbReference type="Proteomes" id="UP001354971">
    <property type="component" value="Unassembled WGS sequence"/>
</dbReference>